<protein>
    <submittedName>
        <fullName evidence="2">TIGR03086 family metal-binding protein</fullName>
    </submittedName>
</protein>
<comment type="caution">
    <text evidence="2">The sequence shown here is derived from an EMBL/GenBank/DDBJ whole genome shotgun (WGS) entry which is preliminary data.</text>
</comment>
<dbReference type="InterPro" id="IPR017517">
    <property type="entry name" value="Maleyloyr_isom"/>
</dbReference>
<sequence length="198" mass="20839">MPAIDLESAAREVVRLLDGVTEDRMDDPTPCAGTSVAGLLDHVMGLTLAFTWAARKSVPDGDGPRPGIGTARLDPHWRALLPRRLDDLVAAWRDPAAWEGTTEAGGVRLPAEQMAVVALDELVLHGWDLARATGQSFACSPADTEAVLAFTTAAARPEQAAGREGLFGPVVEVPESAPAFDRALGLAGRDPAWTPESA</sequence>
<accession>A0ABP7D9Q7</accession>
<evidence type="ECO:0000259" key="1">
    <source>
        <dbReference type="Pfam" id="PF11716"/>
    </source>
</evidence>
<dbReference type="Pfam" id="PF11716">
    <property type="entry name" value="MDMPI_N"/>
    <property type="match status" value="1"/>
</dbReference>
<name>A0ABP7D9Q7_9ACTN</name>
<dbReference type="NCBIfam" id="TIGR03083">
    <property type="entry name" value="maleylpyruvate isomerase family mycothiol-dependent enzyme"/>
    <property type="match status" value="1"/>
</dbReference>
<feature type="domain" description="Mycothiol-dependent maleylpyruvate isomerase metal-binding" evidence="1">
    <location>
        <begin position="7"/>
        <end position="130"/>
    </location>
</feature>
<organism evidence="2 3">
    <name type="scientific">Nonomuraea antimicrobica</name>
    <dbReference type="NCBI Taxonomy" id="561173"/>
    <lineage>
        <taxon>Bacteria</taxon>
        <taxon>Bacillati</taxon>
        <taxon>Actinomycetota</taxon>
        <taxon>Actinomycetes</taxon>
        <taxon>Streptosporangiales</taxon>
        <taxon>Streptosporangiaceae</taxon>
        <taxon>Nonomuraea</taxon>
    </lineage>
</organism>
<reference evidence="3" key="1">
    <citation type="journal article" date="2019" name="Int. J. Syst. Evol. Microbiol.">
        <title>The Global Catalogue of Microorganisms (GCM) 10K type strain sequencing project: providing services to taxonomists for standard genome sequencing and annotation.</title>
        <authorList>
            <consortium name="The Broad Institute Genomics Platform"/>
            <consortium name="The Broad Institute Genome Sequencing Center for Infectious Disease"/>
            <person name="Wu L."/>
            <person name="Ma J."/>
        </authorList>
    </citation>
    <scope>NUCLEOTIDE SEQUENCE [LARGE SCALE GENOMIC DNA]</scope>
    <source>
        <strain evidence="3">JCM 16904</strain>
    </source>
</reference>
<dbReference type="RefSeq" id="WP_344890254.1">
    <property type="nucleotide sequence ID" value="NZ_BAAAZP010000163.1"/>
</dbReference>
<keyword evidence="3" id="KW-1185">Reference proteome</keyword>
<evidence type="ECO:0000313" key="3">
    <source>
        <dbReference type="Proteomes" id="UP001500902"/>
    </source>
</evidence>
<proteinExistence type="predicted"/>
<dbReference type="InterPro" id="IPR034660">
    <property type="entry name" value="DinB/YfiT-like"/>
</dbReference>
<gene>
    <name evidence="2" type="ORF">GCM10022224_078850</name>
</gene>
<dbReference type="Gene3D" id="1.20.120.450">
    <property type="entry name" value="dinb family like domain"/>
    <property type="match status" value="1"/>
</dbReference>
<dbReference type="Proteomes" id="UP001500902">
    <property type="component" value="Unassembled WGS sequence"/>
</dbReference>
<dbReference type="SUPFAM" id="SSF109854">
    <property type="entry name" value="DinB/YfiT-like putative metalloenzymes"/>
    <property type="match status" value="1"/>
</dbReference>
<dbReference type="InterPro" id="IPR017520">
    <property type="entry name" value="CHP03086"/>
</dbReference>
<evidence type="ECO:0000313" key="2">
    <source>
        <dbReference type="EMBL" id="GAA3701171.1"/>
    </source>
</evidence>
<dbReference type="InterPro" id="IPR024344">
    <property type="entry name" value="MDMPI_metal-binding"/>
</dbReference>
<dbReference type="EMBL" id="BAAAZP010000163">
    <property type="protein sequence ID" value="GAA3701171.1"/>
    <property type="molecule type" value="Genomic_DNA"/>
</dbReference>
<dbReference type="NCBIfam" id="TIGR03086">
    <property type="entry name" value="TIGR03086 family metal-binding protein"/>
    <property type="match status" value="1"/>
</dbReference>